<evidence type="ECO:0000313" key="1">
    <source>
        <dbReference type="EMBL" id="KRN78969.1"/>
    </source>
</evidence>
<dbReference type="PATRIC" id="fig|1122148.6.peg.392"/>
<evidence type="ECO:0008006" key="3">
    <source>
        <dbReference type="Google" id="ProtNLM"/>
    </source>
</evidence>
<dbReference type="GeneID" id="61250253"/>
<evidence type="ECO:0000313" key="2">
    <source>
        <dbReference type="Proteomes" id="UP000051565"/>
    </source>
</evidence>
<keyword evidence="2" id="KW-1185">Reference proteome</keyword>
<sequence>MLYKYQKDNEKIVLGILSLSKRNNNVKYLKQELNWYNDSDNRNVYLWKDQFNNWSGVIGIEKYKSCVVIRHIILTPDSNTVFNVFRVLDGIQKMYPGEMIMGTLETQDFITKWERNNERR</sequence>
<name>A0A0R2JPA6_9LACO</name>
<protein>
    <recommendedName>
        <fullName evidence="3">RibT protein</fullName>
    </recommendedName>
</protein>
<dbReference type="AlphaFoldDB" id="A0A0R2JPA6"/>
<dbReference type="RefSeq" id="WP_054646153.1">
    <property type="nucleotide sequence ID" value="NZ_FUXS01000001.1"/>
</dbReference>
<gene>
    <name evidence="1" type="ORF">IV52_GL000373</name>
</gene>
<dbReference type="EMBL" id="JQBT01000032">
    <property type="protein sequence ID" value="KRN78969.1"/>
    <property type="molecule type" value="Genomic_DNA"/>
</dbReference>
<comment type="caution">
    <text evidence="1">The sequence shown here is derived from an EMBL/GenBank/DDBJ whole genome shotgun (WGS) entry which is preliminary data.</text>
</comment>
<reference evidence="1 2" key="1">
    <citation type="journal article" date="2015" name="Genome Announc.">
        <title>Expanding the biotechnology potential of lactobacilli through comparative genomics of 213 strains and associated genera.</title>
        <authorList>
            <person name="Sun Z."/>
            <person name="Harris H.M."/>
            <person name="McCann A."/>
            <person name="Guo C."/>
            <person name="Argimon S."/>
            <person name="Zhang W."/>
            <person name="Yang X."/>
            <person name="Jeffery I.B."/>
            <person name="Cooney J.C."/>
            <person name="Kagawa T.F."/>
            <person name="Liu W."/>
            <person name="Song Y."/>
            <person name="Salvetti E."/>
            <person name="Wrobel A."/>
            <person name="Rasinkangas P."/>
            <person name="Parkhill J."/>
            <person name="Rea M.C."/>
            <person name="O'Sullivan O."/>
            <person name="Ritari J."/>
            <person name="Douillard F.P."/>
            <person name="Paul Ross R."/>
            <person name="Yang R."/>
            <person name="Briner A.E."/>
            <person name="Felis G.E."/>
            <person name="de Vos W.M."/>
            <person name="Barrangou R."/>
            <person name="Klaenhammer T.R."/>
            <person name="Caufield P.W."/>
            <person name="Cui Y."/>
            <person name="Zhang H."/>
            <person name="O'Toole P.W."/>
        </authorList>
    </citation>
    <scope>NUCLEOTIDE SEQUENCE [LARGE SCALE GENOMIC DNA]</scope>
    <source>
        <strain evidence="1 2">DSM 20690</strain>
    </source>
</reference>
<dbReference type="STRING" id="53444.AYR59_05310"/>
<dbReference type="OrthoDB" id="2189687at2"/>
<accession>A0A0R2JPA6</accession>
<dbReference type="Proteomes" id="UP000051565">
    <property type="component" value="Unassembled WGS sequence"/>
</dbReference>
<organism evidence="1 2">
    <name type="scientific">Fructilactobacillus lindneri DSM 20690 = JCM 11027</name>
    <dbReference type="NCBI Taxonomy" id="1122148"/>
    <lineage>
        <taxon>Bacteria</taxon>
        <taxon>Bacillati</taxon>
        <taxon>Bacillota</taxon>
        <taxon>Bacilli</taxon>
        <taxon>Lactobacillales</taxon>
        <taxon>Lactobacillaceae</taxon>
        <taxon>Fructilactobacillus</taxon>
    </lineage>
</organism>
<proteinExistence type="predicted"/>